<reference evidence="4" key="1">
    <citation type="submission" date="2016-06" db="EMBL/GenBank/DDBJ databases">
        <authorList>
            <person name="Varghese N."/>
            <person name="Submissions Spin"/>
        </authorList>
    </citation>
    <scope>NUCLEOTIDE SEQUENCE [LARGE SCALE GENOMIC DNA]</scope>
    <source>
        <strain evidence="4">DSM 45794</strain>
    </source>
</reference>
<keyword evidence="2" id="KW-1133">Transmembrane helix</keyword>
<feature type="region of interest" description="Disordered" evidence="1">
    <location>
        <begin position="1"/>
        <end position="39"/>
    </location>
</feature>
<keyword evidence="4" id="KW-1185">Reference proteome</keyword>
<dbReference type="EMBL" id="FLRH01000003">
    <property type="protein sequence ID" value="SBT64294.1"/>
    <property type="molecule type" value="Genomic_DNA"/>
</dbReference>
<keyword evidence="2" id="KW-0812">Transmembrane</keyword>
<evidence type="ECO:0000313" key="4">
    <source>
        <dbReference type="Proteomes" id="UP000199558"/>
    </source>
</evidence>
<dbReference type="Proteomes" id="UP000199558">
    <property type="component" value="Unassembled WGS sequence"/>
</dbReference>
<protein>
    <submittedName>
        <fullName evidence="3">Uncharacterized protein</fullName>
    </submittedName>
</protein>
<dbReference type="OrthoDB" id="4728669at2"/>
<gene>
    <name evidence="3" type="ORF">GA0070622_1267</name>
</gene>
<accession>A0A1A9B5I6</accession>
<feature type="transmembrane region" description="Helical" evidence="2">
    <location>
        <begin position="546"/>
        <end position="565"/>
    </location>
</feature>
<sequence length="587" mass="67460">MSDESSKGAPVSDEPSEDAEESGDKLSSSGQEKQGVKFSPERFQDNYRRVADIGEGRRWYDLPYRVVSWLLSSRMRRVVRPQKLRERLAYLSTYLAVFNDHERNKKWDLDDPLHNVRVPPQEHVHMPGIWVVELFPPSQFSSLDQAIRKGDWDRHRRWIYDGRDNRRYLELSRSGKGWSWWRLADIAQKGSKIWLADSTREDLPEAFETVQLKAVQIGAGLTAVVAFFRLTDTAARRLDRVWHEKHEPRLAFGKGLPRAEDRQWASFRLTQKARRALHDAARRWMAERCPGYFSSYSEPQPLLDLLLMNEFDPTKGERVDRELADALRAIGFTGDLLHTTSSDLPGILLSPVDGELCRALEGKRTWGLWGNRKVLAAIPGYLEGRGNDVDHAIAHVADDRIRSFSVILAISGFLEIAESEYAKLRDSARARHHTFKASRLNYLRRSLLTLSLDLTSVARDVQEFWKRNWREAHDIEFIVDQAPWISQEDQALGRERFEATSMTSELRERQHKWFDKLITADRDYRDILSTVAALGASADTYKISRVALWAAIASLAIAAVTLLFAEVKDQNVLSALLSWLKRVLEAQ</sequence>
<evidence type="ECO:0000313" key="3">
    <source>
        <dbReference type="EMBL" id="SBT64294.1"/>
    </source>
</evidence>
<evidence type="ECO:0000256" key="2">
    <source>
        <dbReference type="SAM" id="Phobius"/>
    </source>
</evidence>
<proteinExistence type="predicted"/>
<dbReference type="AlphaFoldDB" id="A0A1A9B5I6"/>
<keyword evidence="2" id="KW-0472">Membrane</keyword>
<organism evidence="3 4">
    <name type="scientific">Micromonospora sediminicola</name>
    <dbReference type="NCBI Taxonomy" id="946078"/>
    <lineage>
        <taxon>Bacteria</taxon>
        <taxon>Bacillati</taxon>
        <taxon>Actinomycetota</taxon>
        <taxon>Actinomycetes</taxon>
        <taxon>Micromonosporales</taxon>
        <taxon>Micromonosporaceae</taxon>
        <taxon>Micromonospora</taxon>
    </lineage>
</organism>
<name>A0A1A9B5I6_9ACTN</name>
<evidence type="ECO:0000256" key="1">
    <source>
        <dbReference type="SAM" id="MobiDB-lite"/>
    </source>
</evidence>
<dbReference type="RefSeq" id="WP_141684535.1">
    <property type="nucleotide sequence ID" value="NZ_FLRH01000003.1"/>
</dbReference>